<sequence length="180" mass="20087">MKMTGTDNVDVECGENKVEGEDSWRTVECLRGRLFAERMASKNAREEAHQLGIMLVEMEGLLEQEEKWRNKAEKKLKLLMKKLEIVGKSWSVSESDSSFRGSVEEDPYSSSSKTESASGAGAGVGAGVEEGVDNSMAIVRVENERERSVKQVLESLRRAKEQLQSSIERRRMGISMIKVG</sequence>
<name>A0A8X9A5C2_SALSN</name>
<feature type="region of interest" description="Disordered" evidence="1">
    <location>
        <begin position="90"/>
        <end position="128"/>
    </location>
</feature>
<proteinExistence type="predicted"/>
<accession>A0A8X9A5C2</accession>
<feature type="compositionally biased region" description="Low complexity" evidence="1">
    <location>
        <begin position="109"/>
        <end position="119"/>
    </location>
</feature>
<organism evidence="2">
    <name type="scientific">Salvia splendens</name>
    <name type="common">Scarlet sage</name>
    <dbReference type="NCBI Taxonomy" id="180675"/>
    <lineage>
        <taxon>Eukaryota</taxon>
        <taxon>Viridiplantae</taxon>
        <taxon>Streptophyta</taxon>
        <taxon>Embryophyta</taxon>
        <taxon>Tracheophyta</taxon>
        <taxon>Spermatophyta</taxon>
        <taxon>Magnoliopsida</taxon>
        <taxon>eudicotyledons</taxon>
        <taxon>Gunneridae</taxon>
        <taxon>Pentapetalae</taxon>
        <taxon>asterids</taxon>
        <taxon>lamiids</taxon>
        <taxon>Lamiales</taxon>
        <taxon>Lamiaceae</taxon>
        <taxon>Nepetoideae</taxon>
        <taxon>Mentheae</taxon>
        <taxon>Salviinae</taxon>
        <taxon>Salvia</taxon>
        <taxon>Salvia subgen. Calosphace</taxon>
        <taxon>core Calosphace</taxon>
    </lineage>
</organism>
<comment type="caution">
    <text evidence="2">The sequence shown here is derived from an EMBL/GenBank/DDBJ whole genome shotgun (WGS) entry which is preliminary data.</text>
</comment>
<dbReference type="EMBL" id="PNBA02000004">
    <property type="protein sequence ID" value="KAG6427394.1"/>
    <property type="molecule type" value="Genomic_DNA"/>
</dbReference>
<dbReference type="PANTHER" id="PTHR33701">
    <property type="entry name" value="TRANSMEMBRANE PROTEIN"/>
    <property type="match status" value="1"/>
</dbReference>
<evidence type="ECO:0000313" key="3">
    <source>
        <dbReference type="Proteomes" id="UP000298416"/>
    </source>
</evidence>
<gene>
    <name evidence="2" type="ORF">SASPL_111638</name>
</gene>
<reference evidence="2" key="2">
    <citation type="submission" date="2020-08" db="EMBL/GenBank/DDBJ databases">
        <title>Plant Genome Project.</title>
        <authorList>
            <person name="Zhang R.-G."/>
        </authorList>
    </citation>
    <scope>NUCLEOTIDE SEQUENCE</scope>
    <source>
        <strain evidence="2">Huo1</strain>
        <tissue evidence="2">Leaf</tissue>
    </source>
</reference>
<evidence type="ECO:0000313" key="2">
    <source>
        <dbReference type="EMBL" id="KAG6427394.1"/>
    </source>
</evidence>
<reference evidence="2" key="1">
    <citation type="submission" date="2018-01" db="EMBL/GenBank/DDBJ databases">
        <authorList>
            <person name="Mao J.F."/>
        </authorList>
    </citation>
    <scope>NUCLEOTIDE SEQUENCE</scope>
    <source>
        <strain evidence="2">Huo1</strain>
        <tissue evidence="2">Leaf</tissue>
    </source>
</reference>
<dbReference type="Proteomes" id="UP000298416">
    <property type="component" value="Unassembled WGS sequence"/>
</dbReference>
<dbReference type="AlphaFoldDB" id="A0A8X9A5C2"/>
<feature type="compositionally biased region" description="Polar residues" evidence="1">
    <location>
        <begin position="90"/>
        <end position="100"/>
    </location>
</feature>
<protein>
    <submittedName>
        <fullName evidence="2">Uncharacterized protein</fullName>
    </submittedName>
</protein>
<evidence type="ECO:0000256" key="1">
    <source>
        <dbReference type="SAM" id="MobiDB-lite"/>
    </source>
</evidence>
<dbReference type="PANTHER" id="PTHR33701:SF2">
    <property type="entry name" value="TRANSMEMBRANE PROTEIN"/>
    <property type="match status" value="1"/>
</dbReference>
<keyword evidence="3" id="KW-1185">Reference proteome</keyword>